<dbReference type="KEGG" id="ker:91098919"/>
<evidence type="ECO:0000313" key="3">
    <source>
        <dbReference type="Proteomes" id="UP001358614"/>
    </source>
</evidence>
<organism evidence="2 3">
    <name type="scientific">Kwoniella europaea PYCC6329</name>
    <dbReference type="NCBI Taxonomy" id="1423913"/>
    <lineage>
        <taxon>Eukaryota</taxon>
        <taxon>Fungi</taxon>
        <taxon>Dikarya</taxon>
        <taxon>Basidiomycota</taxon>
        <taxon>Agaricomycotina</taxon>
        <taxon>Tremellomycetes</taxon>
        <taxon>Tremellales</taxon>
        <taxon>Cryptococcaceae</taxon>
        <taxon>Kwoniella</taxon>
    </lineage>
</organism>
<keyword evidence="3" id="KW-1185">Reference proteome</keyword>
<name>A0AAX4K8U9_9TREE</name>
<evidence type="ECO:0000313" key="2">
    <source>
        <dbReference type="EMBL" id="WWD02077.1"/>
    </source>
</evidence>
<sequence length="391" mass="43725">MAIPTSSSHPSSSQNRSRSIIFDSPICNPPSSSTSTKPLKYLRREYEHGPDIKRKQKEEETVIEDDPYHVMLNSPLRQCIVTRQKLPSAFMVNLRPTYFPPSSKDSTGSLKLLPDRIITRGRTKKGKGLWVSCHRTVIQHLLNDKGPHIGSLRTFPSITIPTNINSIIHTQLLQRVQSELEWLSNNLSSLSPRAEISDSSTSDPKHKQIIHKPILRRLTSVDVSLINDQNGHGCSPVQIQREGEIIALLDISGLSSTSTSTSGLISSSTQKFEDTEAISLISVRGKSIPLYNLSTLFPPSSHLHLNSNIKKVLSIERKLKRRMTSHSSLSSDHKAQGEEMRSKSDHSNIIALYNYPYGSVDHTEKQRGMVGIPLFVALWRLRCFIGQGWVG</sequence>
<dbReference type="RefSeq" id="XP_066080044.1">
    <property type="nucleotide sequence ID" value="XM_066223947.1"/>
</dbReference>
<evidence type="ECO:0000256" key="1">
    <source>
        <dbReference type="SAM" id="MobiDB-lite"/>
    </source>
</evidence>
<gene>
    <name evidence="2" type="ORF">V865_000115</name>
</gene>
<feature type="region of interest" description="Disordered" evidence="1">
    <location>
        <begin position="323"/>
        <end position="343"/>
    </location>
</feature>
<accession>A0AAX4K8U9</accession>
<protein>
    <submittedName>
        <fullName evidence="2">Uncharacterized protein</fullName>
    </submittedName>
</protein>
<dbReference type="AlphaFoldDB" id="A0AAX4K8U9"/>
<feature type="compositionally biased region" description="Low complexity" evidence="1">
    <location>
        <begin position="1"/>
        <end position="19"/>
    </location>
</feature>
<dbReference type="GeneID" id="91098919"/>
<reference evidence="2 3" key="1">
    <citation type="submission" date="2024-01" db="EMBL/GenBank/DDBJ databases">
        <title>Comparative genomics of Cryptococcus and Kwoniella reveals pathogenesis evolution and contrasting modes of karyotype evolution via chromosome fusion or intercentromeric recombination.</title>
        <authorList>
            <person name="Coelho M.A."/>
            <person name="David-Palma M."/>
            <person name="Shea T."/>
            <person name="Bowers K."/>
            <person name="McGinley-Smith S."/>
            <person name="Mohammad A.W."/>
            <person name="Gnirke A."/>
            <person name="Yurkov A.M."/>
            <person name="Nowrousian M."/>
            <person name="Sun S."/>
            <person name="Cuomo C.A."/>
            <person name="Heitman J."/>
        </authorList>
    </citation>
    <scope>NUCLEOTIDE SEQUENCE [LARGE SCALE GENOMIC DNA]</scope>
    <source>
        <strain evidence="2 3">PYCC6329</strain>
    </source>
</reference>
<proteinExistence type="predicted"/>
<feature type="region of interest" description="Disordered" evidence="1">
    <location>
        <begin position="1"/>
        <end position="41"/>
    </location>
</feature>
<dbReference type="EMBL" id="CP144089">
    <property type="protein sequence ID" value="WWD02077.1"/>
    <property type="molecule type" value="Genomic_DNA"/>
</dbReference>
<feature type="compositionally biased region" description="Basic and acidic residues" evidence="1">
    <location>
        <begin position="331"/>
        <end position="343"/>
    </location>
</feature>
<dbReference type="Proteomes" id="UP001358614">
    <property type="component" value="Chromosome 1"/>
</dbReference>